<evidence type="ECO:0000256" key="4">
    <source>
        <dbReference type="PIRSR" id="PIRSR606710-1"/>
    </source>
</evidence>
<evidence type="ECO:0000313" key="8">
    <source>
        <dbReference type="EMBL" id="ELR14861.1"/>
    </source>
</evidence>
<dbReference type="InterPro" id="IPR051795">
    <property type="entry name" value="Glycosyl_Hydrlase_43"/>
</dbReference>
<dbReference type="GO" id="GO:0004553">
    <property type="term" value="F:hydrolase activity, hydrolyzing O-glycosyl compounds"/>
    <property type="evidence" value="ECO:0007669"/>
    <property type="project" value="InterPro"/>
</dbReference>
<keyword evidence="3 6" id="KW-0326">Glycosidase</keyword>
<feature type="signal peptide" evidence="7">
    <location>
        <begin position="1"/>
        <end position="23"/>
    </location>
</feature>
<dbReference type="RefSeq" id="XP_004336874.1">
    <property type="nucleotide sequence ID" value="XM_004336826.1"/>
</dbReference>
<organism evidence="8 9">
    <name type="scientific">Acanthamoeba castellanii (strain ATCC 30010 / Neff)</name>
    <dbReference type="NCBI Taxonomy" id="1257118"/>
    <lineage>
        <taxon>Eukaryota</taxon>
        <taxon>Amoebozoa</taxon>
        <taxon>Discosea</taxon>
        <taxon>Longamoebia</taxon>
        <taxon>Centramoebida</taxon>
        <taxon>Acanthamoebidae</taxon>
        <taxon>Acanthamoeba</taxon>
    </lineage>
</organism>
<evidence type="ECO:0000256" key="6">
    <source>
        <dbReference type="RuleBase" id="RU361187"/>
    </source>
</evidence>
<dbReference type="Pfam" id="PF04616">
    <property type="entry name" value="Glyco_hydro_43"/>
    <property type="match status" value="1"/>
</dbReference>
<reference evidence="8 9" key="1">
    <citation type="journal article" date="2013" name="Genome Biol.">
        <title>Genome of Acanthamoeba castellanii highlights extensive lateral gene transfer and early evolution of tyrosine kinase signaling.</title>
        <authorList>
            <person name="Clarke M."/>
            <person name="Lohan A.J."/>
            <person name="Liu B."/>
            <person name="Lagkouvardos I."/>
            <person name="Roy S."/>
            <person name="Zafar N."/>
            <person name="Bertelli C."/>
            <person name="Schilde C."/>
            <person name="Kianianmomeni A."/>
            <person name="Burglin T.R."/>
            <person name="Frech C."/>
            <person name="Turcotte B."/>
            <person name="Kopec K.O."/>
            <person name="Synnott J.M."/>
            <person name="Choo C."/>
            <person name="Paponov I."/>
            <person name="Finkler A."/>
            <person name="Soon Heng Tan C."/>
            <person name="Hutchins A.P."/>
            <person name="Weinmeier T."/>
            <person name="Rattei T."/>
            <person name="Chu J.S."/>
            <person name="Gimenez G."/>
            <person name="Irimia M."/>
            <person name="Rigden D.J."/>
            <person name="Fitzpatrick D.A."/>
            <person name="Lorenzo-Morales J."/>
            <person name="Bateman A."/>
            <person name="Chiu C.H."/>
            <person name="Tang P."/>
            <person name="Hegemann P."/>
            <person name="Fromm H."/>
            <person name="Raoult D."/>
            <person name="Greub G."/>
            <person name="Miranda-Saavedra D."/>
            <person name="Chen N."/>
            <person name="Nash P."/>
            <person name="Ginger M.L."/>
            <person name="Horn M."/>
            <person name="Schaap P."/>
            <person name="Caler L."/>
            <person name="Loftus B."/>
        </authorList>
    </citation>
    <scope>NUCLEOTIDE SEQUENCE [LARGE SCALE GENOMIC DNA]</scope>
    <source>
        <strain evidence="8 9">Neff</strain>
    </source>
</reference>
<feature type="chain" id="PRO_5003990552" evidence="7">
    <location>
        <begin position="24"/>
        <end position="347"/>
    </location>
</feature>
<evidence type="ECO:0000256" key="5">
    <source>
        <dbReference type="PIRSR" id="PIRSR606710-2"/>
    </source>
</evidence>
<keyword evidence="9" id="KW-1185">Reference proteome</keyword>
<proteinExistence type="inferred from homology"/>
<accession>L8GRU3</accession>
<keyword evidence="7" id="KW-0732">Signal</keyword>
<feature type="active site" description="Proton donor" evidence="4">
    <location>
        <position position="220"/>
    </location>
</feature>
<dbReference type="GO" id="GO:0005975">
    <property type="term" value="P:carbohydrate metabolic process"/>
    <property type="evidence" value="ECO:0007669"/>
    <property type="project" value="InterPro"/>
</dbReference>
<dbReference type="STRING" id="1257118.L8GRU3"/>
<sequence>MARLTLFFVLAALLAYCAGLAAAASYSNPVLVPNSPDPGVVHYNGRYYAVTTTNGAGELFPIHVSSDLVNWKHIGYVFPAKSHTKPHWAVSDFWAPELHIVKGVIRVYFVARDTTGLLCVGVATSTSSSPLGPYKDLGHPLVRNETIGSIDPTLYQHEVQSVDADGRVTSRTELLLYWKSDGNAIGKPTIIWVQPLTDDGLALAPHTQQKELLRNDLHWEGICMHRAGWYYLFYSGNMYDSHGPDGTCLYSVGVARSASPTGPFVKRGDPILHASLPNRFTGPGHCSVVPFRTASGEESWYMVYHAWSVGAIAGGNPRHMLTDKVEWAHGWPSVYKGYPSYTEQPTP</sequence>
<evidence type="ECO:0000256" key="3">
    <source>
        <dbReference type="ARBA" id="ARBA00023295"/>
    </source>
</evidence>
<keyword evidence="2 6" id="KW-0378">Hydrolase</keyword>
<dbReference type="OMA" id="DPSFMKA"/>
<dbReference type="OrthoDB" id="272289at2759"/>
<dbReference type="InterPro" id="IPR023296">
    <property type="entry name" value="Glyco_hydro_beta-prop_sf"/>
</dbReference>
<dbReference type="VEuPathDB" id="AmoebaDB:ACA1_130560"/>
<evidence type="ECO:0000313" key="9">
    <source>
        <dbReference type="Proteomes" id="UP000011083"/>
    </source>
</evidence>
<comment type="similarity">
    <text evidence="1 6">Belongs to the glycosyl hydrolase 43 family.</text>
</comment>
<feature type="active site" description="Proton acceptor" evidence="4">
    <location>
        <position position="37"/>
    </location>
</feature>
<dbReference type="Gene3D" id="2.115.10.20">
    <property type="entry name" value="Glycosyl hydrolase domain, family 43"/>
    <property type="match status" value="1"/>
</dbReference>
<feature type="site" description="Important for catalytic activity, responsible for pKa modulation of the active site Glu and correct orientation of both the proton donor and substrate" evidence="5">
    <location>
        <position position="151"/>
    </location>
</feature>
<gene>
    <name evidence="8" type="ORF">ACA1_130560</name>
</gene>
<dbReference type="PANTHER" id="PTHR42812">
    <property type="entry name" value="BETA-XYLOSIDASE"/>
    <property type="match status" value="1"/>
</dbReference>
<dbReference type="CDD" id="cd08999">
    <property type="entry name" value="GH43_ABN-like"/>
    <property type="match status" value="1"/>
</dbReference>
<dbReference type="KEGG" id="acan:ACA1_130560"/>
<dbReference type="InterPro" id="IPR006710">
    <property type="entry name" value="Glyco_hydro_43"/>
</dbReference>
<dbReference type="SUPFAM" id="SSF75005">
    <property type="entry name" value="Arabinanase/levansucrase/invertase"/>
    <property type="match status" value="1"/>
</dbReference>
<dbReference type="Proteomes" id="UP000011083">
    <property type="component" value="Unassembled WGS sequence"/>
</dbReference>
<dbReference type="GeneID" id="14915453"/>
<name>L8GRU3_ACACF</name>
<dbReference type="PANTHER" id="PTHR42812:SF5">
    <property type="entry name" value="ENDO-ARABINASE"/>
    <property type="match status" value="1"/>
</dbReference>
<evidence type="ECO:0000256" key="7">
    <source>
        <dbReference type="SAM" id="SignalP"/>
    </source>
</evidence>
<dbReference type="EMBL" id="KB008043">
    <property type="protein sequence ID" value="ELR14861.1"/>
    <property type="molecule type" value="Genomic_DNA"/>
</dbReference>
<evidence type="ECO:0000256" key="1">
    <source>
        <dbReference type="ARBA" id="ARBA00009865"/>
    </source>
</evidence>
<evidence type="ECO:0000256" key="2">
    <source>
        <dbReference type="ARBA" id="ARBA00022801"/>
    </source>
</evidence>
<dbReference type="AlphaFoldDB" id="L8GRU3"/>
<protein>
    <submittedName>
        <fullName evidence="8">Glucosyl hydrolase family protein</fullName>
    </submittedName>
</protein>